<accession>A0A5B8L104</accession>
<keyword evidence="2" id="KW-1185">Reference proteome</keyword>
<gene>
    <name evidence="1" type="ORF">FQ775_15645</name>
</gene>
<dbReference type="RefSeq" id="WP_146300328.1">
    <property type="nucleotide sequence ID" value="NZ_CP042301.2"/>
</dbReference>
<dbReference type="GO" id="GO:0006355">
    <property type="term" value="P:regulation of DNA-templated transcription"/>
    <property type="evidence" value="ECO:0007669"/>
    <property type="project" value="InterPro"/>
</dbReference>
<sequence>MTKNITLSVDESVLRKVKVLAAERRTSVNALVRDYLSSLVAKETAEDEAREALLKLIRETDADMGQQKWNREALYDR</sequence>
<reference evidence="1" key="1">
    <citation type="submission" date="2020-04" db="EMBL/GenBank/DDBJ databases">
        <title>Nitratireductor sp. nov. isolated from mangrove soil.</title>
        <authorList>
            <person name="Ye Y."/>
        </authorList>
    </citation>
    <scope>NUCLEOTIDE SEQUENCE</scope>
    <source>
        <strain evidence="1">SY7</strain>
    </source>
</reference>
<name>A0A5B8L104_9HYPH</name>
<dbReference type="OrthoDB" id="7365000at2"/>
<proteinExistence type="predicted"/>
<dbReference type="InterPro" id="IPR010985">
    <property type="entry name" value="Ribbon_hlx_hlx"/>
</dbReference>
<dbReference type="Pfam" id="PF19891">
    <property type="entry name" value="DUF6364"/>
    <property type="match status" value="1"/>
</dbReference>
<dbReference type="KEGG" id="niy:FQ775_15645"/>
<protein>
    <submittedName>
        <fullName evidence="1">Ribbon-helix-helix protein, CopG family</fullName>
    </submittedName>
</protein>
<dbReference type="AlphaFoldDB" id="A0A5B8L104"/>
<evidence type="ECO:0000313" key="2">
    <source>
        <dbReference type="Proteomes" id="UP000321389"/>
    </source>
</evidence>
<dbReference type="SUPFAM" id="SSF47598">
    <property type="entry name" value="Ribbon-helix-helix"/>
    <property type="match status" value="1"/>
</dbReference>
<dbReference type="EMBL" id="CP042301">
    <property type="protein sequence ID" value="QDZ01687.1"/>
    <property type="molecule type" value="Genomic_DNA"/>
</dbReference>
<dbReference type="Proteomes" id="UP000321389">
    <property type="component" value="Chromosome"/>
</dbReference>
<evidence type="ECO:0000313" key="1">
    <source>
        <dbReference type="EMBL" id="QDZ01687.1"/>
    </source>
</evidence>
<dbReference type="InterPro" id="IPR045944">
    <property type="entry name" value="DUF6364"/>
</dbReference>
<organism evidence="1 2">
    <name type="scientific">Nitratireductor mangrovi</name>
    <dbReference type="NCBI Taxonomy" id="2599600"/>
    <lineage>
        <taxon>Bacteria</taxon>
        <taxon>Pseudomonadati</taxon>
        <taxon>Pseudomonadota</taxon>
        <taxon>Alphaproteobacteria</taxon>
        <taxon>Hyphomicrobiales</taxon>
        <taxon>Phyllobacteriaceae</taxon>
        <taxon>Nitratireductor</taxon>
    </lineage>
</organism>